<reference evidence="1" key="1">
    <citation type="submission" date="2018-02" db="EMBL/GenBank/DDBJ databases">
        <title>Rhizophora mucronata_Transcriptome.</title>
        <authorList>
            <person name="Meera S.P."/>
            <person name="Sreeshan A."/>
            <person name="Augustine A."/>
        </authorList>
    </citation>
    <scope>NUCLEOTIDE SEQUENCE</scope>
    <source>
        <tissue evidence="1">Leaf</tissue>
    </source>
</reference>
<organism evidence="1">
    <name type="scientific">Rhizophora mucronata</name>
    <name type="common">Asiatic mangrove</name>
    <dbReference type="NCBI Taxonomy" id="61149"/>
    <lineage>
        <taxon>Eukaryota</taxon>
        <taxon>Viridiplantae</taxon>
        <taxon>Streptophyta</taxon>
        <taxon>Embryophyta</taxon>
        <taxon>Tracheophyta</taxon>
        <taxon>Spermatophyta</taxon>
        <taxon>Magnoliopsida</taxon>
        <taxon>eudicotyledons</taxon>
        <taxon>Gunneridae</taxon>
        <taxon>Pentapetalae</taxon>
        <taxon>rosids</taxon>
        <taxon>fabids</taxon>
        <taxon>Malpighiales</taxon>
        <taxon>Rhizophoraceae</taxon>
        <taxon>Rhizophora</taxon>
    </lineage>
</organism>
<name>A0A2P2MWE8_RHIMU</name>
<accession>A0A2P2MWE8</accession>
<dbReference type="PANTHER" id="PTHR42916">
    <property type="entry name" value="2-SUCCINYL-5-ENOLPYRUVYL-6-HYDROXY-3-CYCLOHEXENE-1-CARBOXYLATE SYNTHASE"/>
    <property type="match status" value="1"/>
</dbReference>
<proteinExistence type="predicted"/>
<dbReference type="PANTHER" id="PTHR42916:SF1">
    <property type="entry name" value="PROTEIN PHYLLO, CHLOROPLASTIC"/>
    <property type="match status" value="1"/>
</dbReference>
<dbReference type="EMBL" id="GGEC01054064">
    <property type="protein sequence ID" value="MBX34548.1"/>
    <property type="molecule type" value="Transcribed_RNA"/>
</dbReference>
<sequence length="363" mass="40255">MNAHALTVPSPLLENPWVVSPRLQFPAKFNHSVKPLAPSFRNRNASFRRFPASLKVAVGAVRFDGPVVDVAELEDEDCEVVVEMCITRTLQPAVTLETGIQRIKDAVEALKLNPPSSSSGVFRFQVAVPPSPKALIWFCSQPESSGVFPQFFVSNDTNNLSCKSLFLNGTRGVFGIGAAIYFVRSNSSVLCKQSSVRRYLSSDSIFLRTYGFMDVNCNTDSSTINHEAGSSFFLIPEIELEEHVGVSILSVTLAWDDAFSCTFKQAIQSFESAICQVGFQFLPTTDRLQISSIRSALRKVNLVEDKSFQMVQFFIICVGLIPCHDLFFMLCYDILPFTVVSKLEHIMLLCICSFVQITAQIVG</sequence>
<protein>
    <submittedName>
        <fullName evidence="1">Protein PHYLLOic isoform X2</fullName>
    </submittedName>
</protein>
<evidence type="ECO:0000313" key="1">
    <source>
        <dbReference type="EMBL" id="MBX34548.1"/>
    </source>
</evidence>
<dbReference type="AlphaFoldDB" id="A0A2P2MWE8"/>